<evidence type="ECO:0000256" key="5">
    <source>
        <dbReference type="ARBA" id="ARBA00023242"/>
    </source>
</evidence>
<name>A0A835HK38_9MAGN</name>
<dbReference type="SUPFAM" id="SSF55455">
    <property type="entry name" value="SRF-like"/>
    <property type="match status" value="1"/>
</dbReference>
<organism evidence="7 8">
    <name type="scientific">Coptis chinensis</name>
    <dbReference type="NCBI Taxonomy" id="261450"/>
    <lineage>
        <taxon>Eukaryota</taxon>
        <taxon>Viridiplantae</taxon>
        <taxon>Streptophyta</taxon>
        <taxon>Embryophyta</taxon>
        <taxon>Tracheophyta</taxon>
        <taxon>Spermatophyta</taxon>
        <taxon>Magnoliopsida</taxon>
        <taxon>Ranunculales</taxon>
        <taxon>Ranunculaceae</taxon>
        <taxon>Coptidoideae</taxon>
        <taxon>Coptis</taxon>
    </lineage>
</organism>
<dbReference type="Gene3D" id="3.40.1810.10">
    <property type="entry name" value="Transcription factor, MADS-box"/>
    <property type="match status" value="1"/>
</dbReference>
<dbReference type="PRINTS" id="PR00404">
    <property type="entry name" value="MADSDOMAIN"/>
</dbReference>
<dbReference type="InterPro" id="IPR036879">
    <property type="entry name" value="TF_MADSbox_sf"/>
</dbReference>
<dbReference type="OrthoDB" id="1898716at2759"/>
<evidence type="ECO:0000256" key="4">
    <source>
        <dbReference type="ARBA" id="ARBA00023163"/>
    </source>
</evidence>
<dbReference type="GO" id="GO:0005634">
    <property type="term" value="C:nucleus"/>
    <property type="evidence" value="ECO:0007669"/>
    <property type="project" value="UniProtKB-SubCell"/>
</dbReference>
<dbReference type="PROSITE" id="PS50066">
    <property type="entry name" value="MADS_BOX_2"/>
    <property type="match status" value="1"/>
</dbReference>
<dbReference type="EMBL" id="JADFTS010000006">
    <property type="protein sequence ID" value="KAF9599792.1"/>
    <property type="molecule type" value="Genomic_DNA"/>
</dbReference>
<keyword evidence="8" id="KW-1185">Reference proteome</keyword>
<dbReference type="GO" id="GO:0000981">
    <property type="term" value="F:DNA-binding transcription factor activity, RNA polymerase II-specific"/>
    <property type="evidence" value="ECO:0007669"/>
    <property type="project" value="TreeGrafter"/>
</dbReference>
<protein>
    <recommendedName>
        <fullName evidence="6">MADS-box domain-containing protein</fullName>
    </recommendedName>
</protein>
<dbReference type="SMART" id="SM00432">
    <property type="entry name" value="MADS"/>
    <property type="match status" value="1"/>
</dbReference>
<dbReference type="GO" id="GO:0000978">
    <property type="term" value="F:RNA polymerase II cis-regulatory region sequence-specific DNA binding"/>
    <property type="evidence" value="ECO:0007669"/>
    <property type="project" value="TreeGrafter"/>
</dbReference>
<keyword evidence="4" id="KW-0804">Transcription</keyword>
<dbReference type="PANTHER" id="PTHR11945:SF629">
    <property type="entry name" value="OS02G0164450 PROTEIN"/>
    <property type="match status" value="1"/>
</dbReference>
<dbReference type="InterPro" id="IPR016193">
    <property type="entry name" value="Cytidine_deaminase-like"/>
</dbReference>
<evidence type="ECO:0000313" key="8">
    <source>
        <dbReference type="Proteomes" id="UP000631114"/>
    </source>
</evidence>
<dbReference type="AlphaFoldDB" id="A0A835HK38"/>
<dbReference type="InterPro" id="IPR002100">
    <property type="entry name" value="TF_MADSbox"/>
</dbReference>
<dbReference type="GO" id="GO:0003824">
    <property type="term" value="F:catalytic activity"/>
    <property type="evidence" value="ECO:0007669"/>
    <property type="project" value="InterPro"/>
</dbReference>
<keyword evidence="2" id="KW-0805">Transcription regulation</keyword>
<comment type="subcellular location">
    <subcellularLocation>
        <location evidence="1">Nucleus</location>
    </subcellularLocation>
</comment>
<accession>A0A835HK38</accession>
<dbReference type="SUPFAM" id="SSF53927">
    <property type="entry name" value="Cytidine deaminase-like"/>
    <property type="match status" value="1"/>
</dbReference>
<reference evidence="7 8" key="1">
    <citation type="submission" date="2020-10" db="EMBL/GenBank/DDBJ databases">
        <title>The Coptis chinensis genome and diversification of protoberbering-type alkaloids.</title>
        <authorList>
            <person name="Wang B."/>
            <person name="Shu S."/>
            <person name="Song C."/>
            <person name="Liu Y."/>
        </authorList>
    </citation>
    <scope>NUCLEOTIDE SEQUENCE [LARGE SCALE GENOMIC DNA]</scope>
    <source>
        <strain evidence="7">HL-2020</strain>
        <tissue evidence="7">Leaf</tissue>
    </source>
</reference>
<keyword evidence="5" id="KW-0539">Nucleus</keyword>
<evidence type="ECO:0000256" key="2">
    <source>
        <dbReference type="ARBA" id="ARBA00023015"/>
    </source>
</evidence>
<dbReference type="GO" id="GO:0046983">
    <property type="term" value="F:protein dimerization activity"/>
    <property type="evidence" value="ECO:0007669"/>
    <property type="project" value="InterPro"/>
</dbReference>
<proteinExistence type="predicted"/>
<dbReference type="FunFam" id="3.40.1810.10:FF:000006">
    <property type="entry name" value="Agamous-like MADS-box protein AGL62"/>
    <property type="match status" value="1"/>
</dbReference>
<keyword evidence="3" id="KW-0238">DNA-binding</keyword>
<dbReference type="PANTHER" id="PTHR11945">
    <property type="entry name" value="MADS BOX PROTEIN"/>
    <property type="match status" value="1"/>
</dbReference>
<evidence type="ECO:0000259" key="6">
    <source>
        <dbReference type="PROSITE" id="PS50066"/>
    </source>
</evidence>
<sequence>MPKKTAGRKKIDIEKIENHERLQVAFSKRRLGVFTKANEIGTRCGAQTAVVVYSPAGKAYSYGHPNVETVLDRYLNNAPAPDDDAPTALEAYRNVTIHELNQQYNDLRDQLEAEVIRGKMLKANKEVAAFQAWLNRPLESFSLRDLEIMQKAMQHLKSNVNEKLKELAGSSSSFVVSNLDESVDDPSIPDIQ</sequence>
<evidence type="ECO:0000256" key="1">
    <source>
        <dbReference type="ARBA" id="ARBA00004123"/>
    </source>
</evidence>
<evidence type="ECO:0000313" key="7">
    <source>
        <dbReference type="EMBL" id="KAF9599792.1"/>
    </source>
</evidence>
<comment type="caution">
    <text evidence="7">The sequence shown here is derived from an EMBL/GenBank/DDBJ whole genome shotgun (WGS) entry which is preliminary data.</text>
</comment>
<dbReference type="Pfam" id="PF00319">
    <property type="entry name" value="SRF-TF"/>
    <property type="match status" value="1"/>
</dbReference>
<feature type="domain" description="MADS-box" evidence="6">
    <location>
        <begin position="6"/>
        <end position="66"/>
    </location>
</feature>
<gene>
    <name evidence="7" type="ORF">IFM89_001738</name>
</gene>
<evidence type="ECO:0000256" key="3">
    <source>
        <dbReference type="ARBA" id="ARBA00023125"/>
    </source>
</evidence>
<dbReference type="Proteomes" id="UP000631114">
    <property type="component" value="Unassembled WGS sequence"/>
</dbReference>